<accession>A0A8H7E4D6</accession>
<evidence type="ECO:0000256" key="1">
    <source>
        <dbReference type="SAM" id="SignalP"/>
    </source>
</evidence>
<sequence length="114" mass="12502">MKYYSTYLALALAGLAPQALAAPTQTTIANTFIDVTANYCRLNVHYCGWNLIKRDSGYKDRIHHALCRRGLCDANDPAIWNSLWNCGADLEFLAICGGENSCHDGGAGHSDYCK</sequence>
<dbReference type="Proteomes" id="UP000606974">
    <property type="component" value="Unassembled WGS sequence"/>
</dbReference>
<organism evidence="2 3">
    <name type="scientific">Endocarpon pusillum</name>
    <dbReference type="NCBI Taxonomy" id="364733"/>
    <lineage>
        <taxon>Eukaryota</taxon>
        <taxon>Fungi</taxon>
        <taxon>Dikarya</taxon>
        <taxon>Ascomycota</taxon>
        <taxon>Pezizomycotina</taxon>
        <taxon>Eurotiomycetes</taxon>
        <taxon>Chaetothyriomycetidae</taxon>
        <taxon>Verrucariales</taxon>
        <taxon>Verrucariaceae</taxon>
        <taxon>Endocarpon</taxon>
    </lineage>
</organism>
<evidence type="ECO:0000313" key="2">
    <source>
        <dbReference type="EMBL" id="KAF7508150.1"/>
    </source>
</evidence>
<gene>
    <name evidence="2" type="ORF">GJ744_009591</name>
</gene>
<feature type="signal peptide" evidence="1">
    <location>
        <begin position="1"/>
        <end position="21"/>
    </location>
</feature>
<proteinExistence type="predicted"/>
<reference evidence="2" key="1">
    <citation type="submission" date="2020-02" db="EMBL/GenBank/DDBJ databases">
        <authorList>
            <person name="Palmer J.M."/>
        </authorList>
    </citation>
    <scope>NUCLEOTIDE SEQUENCE</scope>
    <source>
        <strain evidence="2">EPUS1.4</strain>
        <tissue evidence="2">Thallus</tissue>
    </source>
</reference>
<dbReference type="AlphaFoldDB" id="A0A8H7E4D6"/>
<protein>
    <recommendedName>
        <fullName evidence="4">Extracellular membrane protein CFEM domain-containing protein</fullName>
    </recommendedName>
</protein>
<dbReference type="EMBL" id="JAACFV010000058">
    <property type="protein sequence ID" value="KAF7508150.1"/>
    <property type="molecule type" value="Genomic_DNA"/>
</dbReference>
<dbReference type="OrthoDB" id="4186099at2759"/>
<keyword evidence="3" id="KW-1185">Reference proteome</keyword>
<name>A0A8H7E4D6_9EURO</name>
<comment type="caution">
    <text evidence="2">The sequence shown here is derived from an EMBL/GenBank/DDBJ whole genome shotgun (WGS) entry which is preliminary data.</text>
</comment>
<evidence type="ECO:0000313" key="3">
    <source>
        <dbReference type="Proteomes" id="UP000606974"/>
    </source>
</evidence>
<evidence type="ECO:0008006" key="4">
    <source>
        <dbReference type="Google" id="ProtNLM"/>
    </source>
</evidence>
<keyword evidence="1" id="KW-0732">Signal</keyword>
<feature type="chain" id="PRO_5034378680" description="Extracellular membrane protein CFEM domain-containing protein" evidence="1">
    <location>
        <begin position="22"/>
        <end position="114"/>
    </location>
</feature>